<dbReference type="Gene3D" id="3.30.1780.10">
    <property type="entry name" value="ornithine cyclodeaminase, domain 1"/>
    <property type="match status" value="1"/>
</dbReference>
<name>A0A974BJZ1_SEDHY</name>
<evidence type="ECO:0000313" key="2">
    <source>
        <dbReference type="Proteomes" id="UP000611629"/>
    </source>
</evidence>
<dbReference type="NCBIfam" id="NF004848">
    <property type="entry name" value="PRK06199.1"/>
    <property type="match status" value="1"/>
</dbReference>
<dbReference type="InterPro" id="IPR003462">
    <property type="entry name" value="ODC_Mu_crystall"/>
</dbReference>
<dbReference type="GO" id="GO:0005737">
    <property type="term" value="C:cytoplasm"/>
    <property type="evidence" value="ECO:0007669"/>
    <property type="project" value="TreeGrafter"/>
</dbReference>
<accession>A0A974BJZ1</accession>
<dbReference type="Gene3D" id="3.40.50.720">
    <property type="entry name" value="NAD(P)-binding Rossmann-like Domain"/>
    <property type="match status" value="1"/>
</dbReference>
<evidence type="ECO:0000313" key="1">
    <source>
        <dbReference type="EMBL" id="NYB74147.1"/>
    </source>
</evidence>
<dbReference type="RefSeq" id="WP_179237836.1">
    <property type="nucleotide sequence ID" value="NZ_JACBNQ010000007.1"/>
</dbReference>
<gene>
    <name evidence="1" type="ORF">HZF24_08320</name>
</gene>
<dbReference type="InterPro" id="IPR023401">
    <property type="entry name" value="ODC_N"/>
</dbReference>
<dbReference type="PANTHER" id="PTHR13812:SF19">
    <property type="entry name" value="KETIMINE REDUCTASE MU-CRYSTALLIN"/>
    <property type="match status" value="1"/>
</dbReference>
<dbReference type="SUPFAM" id="SSF51735">
    <property type="entry name" value="NAD(P)-binding Rossmann-fold domains"/>
    <property type="match status" value="1"/>
</dbReference>
<dbReference type="Proteomes" id="UP000611629">
    <property type="component" value="Unassembled WGS sequence"/>
</dbReference>
<dbReference type="PANTHER" id="PTHR13812">
    <property type="entry name" value="KETIMINE REDUCTASE MU-CRYSTALLIN"/>
    <property type="match status" value="1"/>
</dbReference>
<comment type="caution">
    <text evidence="1">The sequence shown here is derived from an EMBL/GenBank/DDBJ whole genome shotgun (WGS) entry which is preliminary data.</text>
</comment>
<dbReference type="InterPro" id="IPR036291">
    <property type="entry name" value="NAD(P)-bd_dom_sf"/>
</dbReference>
<sequence length="374" mass="41133">MKGKRTTFLYLSEPDMIKAGVLDGKQCVQAIDDMFKVVGEGDYIMGGLSGNEHGQRIYFPPEKLFPNMPVAGPDRRFMAMIAYLGGKFNVCAEKWYGSNIENSKHGLPRSVLIVVLNDVETGEPLTIMSANLLSAMRTGAVPAVGAKYLASKNAKIAACIGAGVISKATITCMKAALPQLEKALVYDLFTEKSKDFCEEMSEKLGFQFEVADSMEEAVRAADVITIATAGKSKPILKKEWVKPNAFIATQGTADIPDDLFTSSRIVFDETQMHKSWKEEEEAIPEEHASKRLGFPGAGVFRLCDEGKINLSDICDLSKIAYGTEQGRTNEDERFILIVGGMPVEDAAWGRVLFDNAVKMGIGQELVLWEEAYWR</sequence>
<proteinExistence type="predicted"/>
<keyword evidence="2" id="KW-1185">Reference proteome</keyword>
<organism evidence="1 2">
    <name type="scientific">Sedimentibacter hydroxybenzoicus DSM 7310</name>
    <dbReference type="NCBI Taxonomy" id="1123245"/>
    <lineage>
        <taxon>Bacteria</taxon>
        <taxon>Bacillati</taxon>
        <taxon>Bacillota</taxon>
        <taxon>Tissierellia</taxon>
        <taxon>Sedimentibacter</taxon>
    </lineage>
</organism>
<dbReference type="Pfam" id="PF02423">
    <property type="entry name" value="OCD_Mu_crystall"/>
    <property type="match status" value="1"/>
</dbReference>
<dbReference type="PIRSF" id="PIRSF001439">
    <property type="entry name" value="CryM"/>
    <property type="match status" value="1"/>
</dbReference>
<dbReference type="EMBL" id="JACBNQ010000007">
    <property type="protein sequence ID" value="NYB74147.1"/>
    <property type="molecule type" value="Genomic_DNA"/>
</dbReference>
<reference evidence="1" key="1">
    <citation type="submission" date="2020-07" db="EMBL/GenBank/DDBJ databases">
        <title>Genomic analysis of a strain of Sedimentibacter Hydroxybenzoicus DSM7310.</title>
        <authorList>
            <person name="Ma S."/>
        </authorList>
    </citation>
    <scope>NUCLEOTIDE SEQUENCE</scope>
    <source>
        <strain evidence="1">DSM 7310</strain>
    </source>
</reference>
<protein>
    <submittedName>
        <fullName evidence="1">Ornithine cyclodeaminase</fullName>
    </submittedName>
</protein>
<dbReference type="AlphaFoldDB" id="A0A974BJZ1"/>